<keyword evidence="9" id="KW-0969">Cilium</keyword>
<feature type="domain" description="Flagellar assembly protein FliH/Type III secretion system HrpE" evidence="8">
    <location>
        <begin position="123"/>
        <end position="247"/>
    </location>
</feature>
<dbReference type="AlphaFoldDB" id="A0A1H7AF63"/>
<evidence type="ECO:0000256" key="4">
    <source>
        <dbReference type="ARBA" id="ARBA00022795"/>
    </source>
</evidence>
<dbReference type="PANTHER" id="PTHR34982">
    <property type="entry name" value="YOP PROTEINS TRANSLOCATION PROTEIN L"/>
    <property type="match status" value="1"/>
</dbReference>
<evidence type="ECO:0000256" key="1">
    <source>
        <dbReference type="ARBA" id="ARBA00003041"/>
    </source>
</evidence>
<dbReference type="STRING" id="84035.SAMN05660742_11233"/>
<dbReference type="PANTHER" id="PTHR34982:SF1">
    <property type="entry name" value="FLAGELLAR ASSEMBLY PROTEIN FLIH"/>
    <property type="match status" value="1"/>
</dbReference>
<evidence type="ECO:0000256" key="7">
    <source>
        <dbReference type="SAM" id="Coils"/>
    </source>
</evidence>
<dbReference type="GO" id="GO:0015031">
    <property type="term" value="P:protein transport"/>
    <property type="evidence" value="ECO:0007669"/>
    <property type="project" value="UniProtKB-KW"/>
</dbReference>
<accession>A0A1H7AF63</accession>
<dbReference type="Proteomes" id="UP000199662">
    <property type="component" value="Unassembled WGS sequence"/>
</dbReference>
<keyword evidence="9" id="KW-0282">Flagellum</keyword>
<evidence type="ECO:0000256" key="6">
    <source>
        <dbReference type="ARBA" id="ARBA00023225"/>
    </source>
</evidence>
<gene>
    <name evidence="9" type="ORF">SAMN05660742_11233</name>
</gene>
<keyword evidence="10" id="KW-1185">Reference proteome</keyword>
<feature type="coiled-coil region" evidence="7">
    <location>
        <begin position="47"/>
        <end position="142"/>
    </location>
</feature>
<keyword evidence="5" id="KW-0653">Protein transport</keyword>
<dbReference type="GO" id="GO:0044781">
    <property type="term" value="P:bacterial-type flagellum organization"/>
    <property type="evidence" value="ECO:0007669"/>
    <property type="project" value="UniProtKB-KW"/>
</dbReference>
<proteinExistence type="inferred from homology"/>
<keyword evidence="7" id="KW-0175">Coiled coil</keyword>
<keyword evidence="9" id="KW-0966">Cell projection</keyword>
<keyword evidence="4" id="KW-1005">Bacterial flagellum biogenesis</keyword>
<evidence type="ECO:0000313" key="9">
    <source>
        <dbReference type="EMBL" id="SEJ62527.1"/>
    </source>
</evidence>
<dbReference type="RefSeq" id="WP_091832141.1">
    <property type="nucleotide sequence ID" value="NZ_FNZK01000012.1"/>
</dbReference>
<dbReference type="GO" id="GO:0005829">
    <property type="term" value="C:cytosol"/>
    <property type="evidence" value="ECO:0007669"/>
    <property type="project" value="TreeGrafter"/>
</dbReference>
<evidence type="ECO:0000256" key="3">
    <source>
        <dbReference type="ARBA" id="ARBA00022448"/>
    </source>
</evidence>
<evidence type="ECO:0000259" key="8">
    <source>
        <dbReference type="Pfam" id="PF02108"/>
    </source>
</evidence>
<reference evidence="9 10" key="1">
    <citation type="submission" date="2016-10" db="EMBL/GenBank/DDBJ databases">
        <authorList>
            <person name="de Groot N.N."/>
        </authorList>
    </citation>
    <scope>NUCLEOTIDE SEQUENCE [LARGE SCALE GENOMIC DNA]</scope>
    <source>
        <strain evidence="9 10">DSM 2179</strain>
    </source>
</reference>
<organism evidence="9 10">
    <name type="scientific">Propionispira arboris</name>
    <dbReference type="NCBI Taxonomy" id="84035"/>
    <lineage>
        <taxon>Bacteria</taxon>
        <taxon>Bacillati</taxon>
        <taxon>Bacillota</taxon>
        <taxon>Negativicutes</taxon>
        <taxon>Selenomonadales</taxon>
        <taxon>Selenomonadaceae</taxon>
        <taxon>Propionispira</taxon>
    </lineage>
</organism>
<protein>
    <submittedName>
        <fullName evidence="9">Flagellar assembly protein FliH</fullName>
    </submittedName>
</protein>
<comment type="similarity">
    <text evidence="2">Belongs to the FliH family.</text>
</comment>
<evidence type="ECO:0000256" key="5">
    <source>
        <dbReference type="ARBA" id="ARBA00022927"/>
    </source>
</evidence>
<evidence type="ECO:0000256" key="2">
    <source>
        <dbReference type="ARBA" id="ARBA00006602"/>
    </source>
</evidence>
<comment type="function">
    <text evidence="1">Needed for flagellar regrowth and assembly.</text>
</comment>
<keyword evidence="3" id="KW-0813">Transport</keyword>
<dbReference type="InterPro" id="IPR051472">
    <property type="entry name" value="T3SS_Stator/FliH"/>
</dbReference>
<dbReference type="Pfam" id="PF02108">
    <property type="entry name" value="FliH"/>
    <property type="match status" value="1"/>
</dbReference>
<evidence type="ECO:0000313" key="10">
    <source>
        <dbReference type="Proteomes" id="UP000199662"/>
    </source>
</evidence>
<name>A0A1H7AF63_9FIRM</name>
<dbReference type="EMBL" id="FNZK01000012">
    <property type="protein sequence ID" value="SEJ62527.1"/>
    <property type="molecule type" value="Genomic_DNA"/>
</dbReference>
<keyword evidence="6" id="KW-1006">Bacterial flagellum protein export</keyword>
<sequence>MSRVIKGAVWHEEPRLVKNPAVTHMAAGLEKATDLSTAAQLFVLEEERKAQKVLENAELERNAMIAEAQRHVESLLAQAALEAEEMKQAAQAAGQADGYNKGHNEGYEAAVKEQQGIIETANKKAEATIALAETEKENCVQQAEKQIIELVMAIADKVLPQHFIDAPQLILPMVRSALNKVKDQNNIVIRVSPPNYEFVLMGKNEFQSMLEGQGTLKISSDPALGDSDCIIESANGNVDARLATQLEIVKKSIQEVLQ</sequence>
<dbReference type="InterPro" id="IPR018035">
    <property type="entry name" value="Flagellar_FliH/T3SS_HrpE"/>
</dbReference>